<dbReference type="EMBL" id="JACHJE010000003">
    <property type="protein sequence ID" value="MBB5124480.1"/>
    <property type="molecule type" value="Genomic_DNA"/>
</dbReference>
<keyword evidence="3" id="KW-1185">Reference proteome</keyword>
<reference evidence="2 3" key="1">
    <citation type="submission" date="2020-08" db="EMBL/GenBank/DDBJ databases">
        <title>Genomic Encyclopedia of Type Strains, Phase III (KMG-III): the genomes of soil and plant-associated and newly described type strains.</title>
        <authorList>
            <person name="Whitman W."/>
        </authorList>
    </citation>
    <scope>NUCLEOTIDE SEQUENCE [LARGE SCALE GENOMIC DNA]</scope>
    <source>
        <strain evidence="2 3">CECT 3226</strain>
    </source>
</reference>
<keyword evidence="1" id="KW-0812">Transmembrane</keyword>
<keyword evidence="1" id="KW-1133">Transmembrane helix</keyword>
<evidence type="ECO:0000313" key="2">
    <source>
        <dbReference type="EMBL" id="MBB5124480.1"/>
    </source>
</evidence>
<proteinExistence type="predicted"/>
<keyword evidence="1" id="KW-0472">Membrane</keyword>
<comment type="caution">
    <text evidence="2">The sequence shown here is derived from an EMBL/GenBank/DDBJ whole genome shotgun (WGS) entry which is preliminary data.</text>
</comment>
<sequence>MRQLLGVLGFLAVVQSVAGMVSEFSDWDGGLVRRFGFLDGYEVYGSIALLVPGVALFAAAESRGRRSG</sequence>
<name>A0A7W8BJD6_9ACTN</name>
<organism evidence="2 3">
    <name type="scientific">Streptomyces griseoloalbus</name>
    <dbReference type="NCBI Taxonomy" id="67303"/>
    <lineage>
        <taxon>Bacteria</taxon>
        <taxon>Bacillati</taxon>
        <taxon>Actinomycetota</taxon>
        <taxon>Actinomycetes</taxon>
        <taxon>Kitasatosporales</taxon>
        <taxon>Streptomycetaceae</taxon>
        <taxon>Streptomyces</taxon>
    </lineage>
</organism>
<dbReference type="Proteomes" id="UP000568022">
    <property type="component" value="Unassembled WGS sequence"/>
</dbReference>
<accession>A0A7W8BJD6</accession>
<protein>
    <submittedName>
        <fullName evidence="2">Uncharacterized protein</fullName>
    </submittedName>
</protein>
<feature type="transmembrane region" description="Helical" evidence="1">
    <location>
        <begin position="43"/>
        <end position="60"/>
    </location>
</feature>
<evidence type="ECO:0000256" key="1">
    <source>
        <dbReference type="SAM" id="Phobius"/>
    </source>
</evidence>
<gene>
    <name evidence="2" type="ORF">FHS32_001212</name>
</gene>
<dbReference type="AlphaFoldDB" id="A0A7W8BJD6"/>
<evidence type="ECO:0000313" key="3">
    <source>
        <dbReference type="Proteomes" id="UP000568022"/>
    </source>
</evidence>